<dbReference type="Gene3D" id="3.30.360.10">
    <property type="entry name" value="Dihydrodipicolinate Reductase, domain 2"/>
    <property type="match status" value="1"/>
</dbReference>
<dbReference type="Pfam" id="PF01408">
    <property type="entry name" value="GFO_IDH_MocA"/>
    <property type="match status" value="1"/>
</dbReference>
<dbReference type="PANTHER" id="PTHR43818:SF11">
    <property type="entry name" value="BCDNA.GH03377"/>
    <property type="match status" value="1"/>
</dbReference>
<protein>
    <submittedName>
        <fullName evidence="3">Gfo/Idh/MocA family oxidoreductase</fullName>
    </submittedName>
</protein>
<organism evidence="3 4">
    <name type="scientific">Mucilaginibacter corticis</name>
    <dbReference type="NCBI Taxonomy" id="2597670"/>
    <lineage>
        <taxon>Bacteria</taxon>
        <taxon>Pseudomonadati</taxon>
        <taxon>Bacteroidota</taxon>
        <taxon>Sphingobacteriia</taxon>
        <taxon>Sphingobacteriales</taxon>
        <taxon>Sphingobacteriaceae</taxon>
        <taxon>Mucilaginibacter</taxon>
    </lineage>
</organism>
<dbReference type="OrthoDB" id="9763611at2"/>
<dbReference type="SUPFAM" id="SSF55347">
    <property type="entry name" value="Glyceraldehyde-3-phosphate dehydrogenase-like, C-terminal domain"/>
    <property type="match status" value="1"/>
</dbReference>
<dbReference type="InterPro" id="IPR036291">
    <property type="entry name" value="NAD(P)-bd_dom_sf"/>
</dbReference>
<dbReference type="PANTHER" id="PTHR43818">
    <property type="entry name" value="BCDNA.GH03377"/>
    <property type="match status" value="1"/>
</dbReference>
<dbReference type="InterPro" id="IPR050463">
    <property type="entry name" value="Gfo/Idh/MocA_oxidrdct_glycsds"/>
</dbReference>
<dbReference type="EMBL" id="VLPK01000001">
    <property type="protein sequence ID" value="TSJ43114.1"/>
    <property type="molecule type" value="Genomic_DNA"/>
</dbReference>
<sequence>MEKSRRTFIRQASIAGAGVMFAKTGLSAKSYKRVIGANDRVRVGVVGFSDRHRSSHIPSFMNHYKELNFEVVAVSDIWNKRREEGAAIWKEKMQNDVKAYRNNEELYGSKTVDAVFISTADFQHARHAIEAVHAGCDAYVEKPFAETMEDARAALKAVKETGKIVQIGSQRRSGANYHAADDFIKSGKFGPITMVELTWNVNQPGRWRRPELLNVLKEKDTDWKRFIMNRPYEPFDARKYLEFRLFWPFSSGLAGQWMSHQIDTVHWFSGLKHPRSVVANGGIYMWKDGRRNWDTLMAAFDYGPLDDPSTGFQVTFGSRMHNGDENPAEIYYSNGGELNLITNKISPVGGLTEKMAAPMGMKANLLPEISLKNTEHVVASANTGGDVLTSNHVRNWMECVRSRQQPNAPVEAGYSHSIANIMTNAAVHTGYKATFDEATQEVMANGKVFKWGDIKA</sequence>
<dbReference type="InterPro" id="IPR000683">
    <property type="entry name" value="Gfo/Idh/MocA-like_OxRdtase_N"/>
</dbReference>
<evidence type="ECO:0000313" key="3">
    <source>
        <dbReference type="EMBL" id="TSJ43114.1"/>
    </source>
</evidence>
<dbReference type="Gene3D" id="3.40.50.720">
    <property type="entry name" value="NAD(P)-binding Rossmann-like Domain"/>
    <property type="match status" value="1"/>
</dbReference>
<dbReference type="GO" id="GO:0000166">
    <property type="term" value="F:nucleotide binding"/>
    <property type="evidence" value="ECO:0007669"/>
    <property type="project" value="InterPro"/>
</dbReference>
<comment type="caution">
    <text evidence="3">The sequence shown here is derived from an EMBL/GenBank/DDBJ whole genome shotgun (WGS) entry which is preliminary data.</text>
</comment>
<keyword evidence="4" id="KW-1185">Reference proteome</keyword>
<dbReference type="GO" id="GO:0016491">
    <property type="term" value="F:oxidoreductase activity"/>
    <property type="evidence" value="ECO:0007669"/>
    <property type="project" value="UniProtKB-KW"/>
</dbReference>
<dbReference type="PROSITE" id="PS51318">
    <property type="entry name" value="TAT"/>
    <property type="match status" value="1"/>
</dbReference>
<evidence type="ECO:0000259" key="2">
    <source>
        <dbReference type="Pfam" id="PF01408"/>
    </source>
</evidence>
<dbReference type="InterPro" id="IPR006311">
    <property type="entry name" value="TAT_signal"/>
</dbReference>
<evidence type="ECO:0000256" key="1">
    <source>
        <dbReference type="ARBA" id="ARBA00023002"/>
    </source>
</evidence>
<keyword evidence="1" id="KW-0560">Oxidoreductase</keyword>
<dbReference type="SUPFAM" id="SSF51735">
    <property type="entry name" value="NAD(P)-binding Rossmann-fold domains"/>
    <property type="match status" value="1"/>
</dbReference>
<dbReference type="RefSeq" id="WP_144246679.1">
    <property type="nucleotide sequence ID" value="NZ_VLPK01000001.1"/>
</dbReference>
<accession>A0A556MT59</accession>
<name>A0A556MT59_9SPHI</name>
<dbReference type="Proteomes" id="UP000318733">
    <property type="component" value="Unassembled WGS sequence"/>
</dbReference>
<reference evidence="3 4" key="1">
    <citation type="submission" date="2019-07" db="EMBL/GenBank/DDBJ databases">
        <authorList>
            <person name="Huq M.A."/>
        </authorList>
    </citation>
    <scope>NUCLEOTIDE SEQUENCE [LARGE SCALE GENOMIC DNA]</scope>
    <source>
        <strain evidence="3 4">MAH-19</strain>
    </source>
</reference>
<dbReference type="AlphaFoldDB" id="A0A556MT59"/>
<gene>
    <name evidence="3" type="ORF">FO440_02690</name>
</gene>
<proteinExistence type="predicted"/>
<evidence type="ECO:0000313" key="4">
    <source>
        <dbReference type="Proteomes" id="UP000318733"/>
    </source>
</evidence>
<feature type="domain" description="Gfo/Idh/MocA-like oxidoreductase N-terminal" evidence="2">
    <location>
        <begin position="41"/>
        <end position="168"/>
    </location>
</feature>